<gene>
    <name evidence="3" type="ORF">NSCI0253_LOCUS23256</name>
</gene>
<proteinExistence type="predicted"/>
<accession>A0A7S1ABQ2</accession>
<dbReference type="EMBL" id="HBFQ01033092">
    <property type="protein sequence ID" value="CAD8848906.1"/>
    <property type="molecule type" value="Transcribed_RNA"/>
</dbReference>
<feature type="domain" description="PDZ" evidence="2">
    <location>
        <begin position="80"/>
        <end position="149"/>
    </location>
</feature>
<sequence length="163" mass="17496">MGGSCGTNRCCTDLRKDEEEPNESMPGVVVSHGANTLDAQAANKKVTLAGDTRPAAAPPALSSPDVAAMKKQQQQQADVRVKIQRPTPQATLGVDVAFDEDETSFFIERLYAGLVKEWNATNPELQVDVGDHVVEVNGISGNALEMAEACKKAESLEMVIRRT</sequence>
<dbReference type="InterPro" id="IPR036034">
    <property type="entry name" value="PDZ_sf"/>
</dbReference>
<reference evidence="3" key="1">
    <citation type="submission" date="2021-01" db="EMBL/GenBank/DDBJ databases">
        <authorList>
            <person name="Corre E."/>
            <person name="Pelletier E."/>
            <person name="Niang G."/>
            <person name="Scheremetjew M."/>
            <person name="Finn R."/>
            <person name="Kale V."/>
            <person name="Holt S."/>
            <person name="Cochrane G."/>
            <person name="Meng A."/>
            <person name="Brown T."/>
            <person name="Cohen L."/>
        </authorList>
    </citation>
    <scope>NUCLEOTIDE SEQUENCE</scope>
</reference>
<dbReference type="Gene3D" id="2.30.42.10">
    <property type="match status" value="1"/>
</dbReference>
<evidence type="ECO:0000256" key="1">
    <source>
        <dbReference type="SAM" id="MobiDB-lite"/>
    </source>
</evidence>
<feature type="region of interest" description="Disordered" evidence="1">
    <location>
        <begin position="1"/>
        <end position="27"/>
    </location>
</feature>
<dbReference type="AlphaFoldDB" id="A0A7S1ABQ2"/>
<name>A0A7S1ABQ2_NOCSC</name>
<dbReference type="PROSITE" id="PS50106">
    <property type="entry name" value="PDZ"/>
    <property type="match status" value="1"/>
</dbReference>
<feature type="compositionally biased region" description="Polar residues" evidence="1">
    <location>
        <begin position="1"/>
        <end position="10"/>
    </location>
</feature>
<evidence type="ECO:0000313" key="3">
    <source>
        <dbReference type="EMBL" id="CAD8848906.1"/>
    </source>
</evidence>
<protein>
    <recommendedName>
        <fullName evidence="2">PDZ domain-containing protein</fullName>
    </recommendedName>
</protein>
<dbReference type="InterPro" id="IPR001478">
    <property type="entry name" value="PDZ"/>
</dbReference>
<organism evidence="3">
    <name type="scientific">Noctiluca scintillans</name>
    <name type="common">Sea sparkle</name>
    <name type="synonym">Red tide dinoflagellate</name>
    <dbReference type="NCBI Taxonomy" id="2966"/>
    <lineage>
        <taxon>Eukaryota</taxon>
        <taxon>Sar</taxon>
        <taxon>Alveolata</taxon>
        <taxon>Dinophyceae</taxon>
        <taxon>Noctilucales</taxon>
        <taxon>Noctilucaceae</taxon>
        <taxon>Noctiluca</taxon>
    </lineage>
</organism>
<evidence type="ECO:0000259" key="2">
    <source>
        <dbReference type="PROSITE" id="PS50106"/>
    </source>
</evidence>